<keyword evidence="10" id="KW-1185">Reference proteome</keyword>
<name>A0A4U0SFQ9_9ACTN</name>
<comment type="similarity">
    <text evidence="2">Belongs to the bacterial phospholipase C family.</text>
</comment>
<feature type="region of interest" description="Disordered" evidence="8">
    <location>
        <begin position="443"/>
        <end position="484"/>
    </location>
</feature>
<dbReference type="PANTHER" id="PTHR31956">
    <property type="entry name" value="NON-SPECIFIC PHOSPHOLIPASE C4-RELATED"/>
    <property type="match status" value="1"/>
</dbReference>
<comment type="catalytic activity">
    <reaction evidence="7">
        <text>a 1,2-diacyl-sn-glycero-3-phosphocholine + H2O = phosphocholine + a 1,2-diacyl-sn-glycerol + H(+)</text>
        <dbReference type="Rhea" id="RHEA:10604"/>
        <dbReference type="ChEBI" id="CHEBI:15377"/>
        <dbReference type="ChEBI" id="CHEBI:15378"/>
        <dbReference type="ChEBI" id="CHEBI:17815"/>
        <dbReference type="ChEBI" id="CHEBI:57643"/>
        <dbReference type="ChEBI" id="CHEBI:295975"/>
        <dbReference type="EC" id="3.1.4.3"/>
    </reaction>
    <physiologicalReaction direction="left-to-right" evidence="7">
        <dbReference type="Rhea" id="RHEA:10605"/>
    </physiologicalReaction>
</comment>
<reference evidence="9 10" key="1">
    <citation type="submission" date="2019-04" db="EMBL/GenBank/DDBJ databases">
        <title>Streptomyces oryziradicis sp. nov., a novel actinomycete isolated from rhizosphere soil of rice (Oryza sativa L.).</title>
        <authorList>
            <person name="Li C."/>
        </authorList>
    </citation>
    <scope>NUCLEOTIDE SEQUENCE [LARGE SCALE GENOMIC DNA]</scope>
    <source>
        <strain evidence="9 10">NEAU-C40</strain>
    </source>
</reference>
<keyword evidence="6" id="KW-0843">Virulence</keyword>
<dbReference type="EC" id="3.1.4.3" evidence="3"/>
<dbReference type="Proteomes" id="UP000305778">
    <property type="component" value="Unassembled WGS sequence"/>
</dbReference>
<evidence type="ECO:0000256" key="3">
    <source>
        <dbReference type="ARBA" id="ARBA00012018"/>
    </source>
</evidence>
<evidence type="ECO:0000256" key="6">
    <source>
        <dbReference type="ARBA" id="ARBA00023026"/>
    </source>
</evidence>
<dbReference type="CDD" id="cd16014">
    <property type="entry name" value="PLC"/>
    <property type="match status" value="1"/>
</dbReference>
<evidence type="ECO:0000256" key="5">
    <source>
        <dbReference type="ARBA" id="ARBA00022801"/>
    </source>
</evidence>
<evidence type="ECO:0000256" key="1">
    <source>
        <dbReference type="ARBA" id="ARBA00004191"/>
    </source>
</evidence>
<dbReference type="OrthoDB" id="4181857at2"/>
<dbReference type="RefSeq" id="WP_136730172.1">
    <property type="nucleotide sequence ID" value="NZ_SUMC01000117.1"/>
</dbReference>
<dbReference type="Gene3D" id="3.40.720.10">
    <property type="entry name" value="Alkaline Phosphatase, subunit A"/>
    <property type="match status" value="2"/>
</dbReference>
<keyword evidence="4" id="KW-0134">Cell wall</keyword>
<dbReference type="Pfam" id="PF04185">
    <property type="entry name" value="Phosphoesterase"/>
    <property type="match status" value="1"/>
</dbReference>
<sequence>METTRRRFLGAAAATLGATVGFDLLPSSMQKAVAASPARDLAHLREIEHVIILTQENRSFDHYFGTLSGVRGFDDPNPQTLPAGRSVFYQPDPQNPDEYVLPFHLDTTKTNAAAIHDPGHGWPTQHQAWNGGKMDNWVPAQRAAVGTYGPLSMGYYTRNDIPFHYALADAFTICDAYHCSVMGPTWPNRLHAMTGTLDPTGANGGPNVATNVLPPSGGFTWTTYAERLQAAGISWRSYQSRVFGDGPELGWFRQFQTAPVGSPLYENGMKLRSKTAVMDDIRSGNLPQVSWVQSEADEHPSGLPAAGAEYMYNILDALASTPDVWNKTVLFITYDENGGFFDHVTPPTPPPGTPGEYLTATLPSQAGGIAGPIGLGFRVPTFVISPWSQGGWVASETFDHTSILRFLEARFGVHESNISAWRRRTVGDLTSTLRFPRRDVPFPKLPDPAPLVAKQQQEAATLPAPTVPSTQTVPHQEPGSRPRL</sequence>
<comment type="subcellular location">
    <subcellularLocation>
        <location evidence="1">Secreted</location>
        <location evidence="1">Cell wall</location>
    </subcellularLocation>
</comment>
<protein>
    <recommendedName>
        <fullName evidence="3">phospholipase C</fullName>
        <ecNumber evidence="3">3.1.4.3</ecNumber>
    </recommendedName>
</protein>
<proteinExistence type="inferred from homology"/>
<evidence type="ECO:0000256" key="2">
    <source>
        <dbReference type="ARBA" id="ARBA00009717"/>
    </source>
</evidence>
<organism evidence="9 10">
    <name type="scientific">Actinacidiphila oryziradicis</name>
    <dbReference type="NCBI Taxonomy" id="2571141"/>
    <lineage>
        <taxon>Bacteria</taxon>
        <taxon>Bacillati</taxon>
        <taxon>Actinomycetota</taxon>
        <taxon>Actinomycetes</taxon>
        <taxon>Kitasatosporales</taxon>
        <taxon>Streptomycetaceae</taxon>
        <taxon>Actinacidiphila</taxon>
    </lineage>
</organism>
<dbReference type="PROSITE" id="PS51318">
    <property type="entry name" value="TAT"/>
    <property type="match status" value="1"/>
</dbReference>
<dbReference type="EMBL" id="SUMC01000117">
    <property type="protein sequence ID" value="TJZ99124.1"/>
    <property type="molecule type" value="Genomic_DNA"/>
</dbReference>
<evidence type="ECO:0000256" key="4">
    <source>
        <dbReference type="ARBA" id="ARBA00022512"/>
    </source>
</evidence>
<dbReference type="AlphaFoldDB" id="A0A4U0SFQ9"/>
<evidence type="ECO:0000256" key="8">
    <source>
        <dbReference type="SAM" id="MobiDB-lite"/>
    </source>
</evidence>
<evidence type="ECO:0000313" key="9">
    <source>
        <dbReference type="EMBL" id="TJZ99124.1"/>
    </source>
</evidence>
<dbReference type="InterPro" id="IPR006311">
    <property type="entry name" value="TAT_signal"/>
</dbReference>
<comment type="caution">
    <text evidence="9">The sequence shown here is derived from an EMBL/GenBank/DDBJ whole genome shotgun (WGS) entry which is preliminary data.</text>
</comment>
<dbReference type="InterPro" id="IPR007312">
    <property type="entry name" value="Phosphoesterase"/>
</dbReference>
<evidence type="ECO:0000313" key="10">
    <source>
        <dbReference type="Proteomes" id="UP000305778"/>
    </source>
</evidence>
<accession>A0A4U0SFQ9</accession>
<gene>
    <name evidence="9" type="ORF">FCI23_47105</name>
</gene>
<evidence type="ECO:0000256" key="7">
    <source>
        <dbReference type="ARBA" id="ARBA00048421"/>
    </source>
</evidence>
<dbReference type="PANTHER" id="PTHR31956:SF1">
    <property type="entry name" value="NON-SPECIFIC PHOSPHOLIPASE C1"/>
    <property type="match status" value="1"/>
</dbReference>
<dbReference type="InterPro" id="IPR017850">
    <property type="entry name" value="Alkaline_phosphatase_core_sf"/>
</dbReference>
<keyword evidence="4" id="KW-0964">Secreted</keyword>
<dbReference type="GO" id="GO:0034480">
    <property type="term" value="F:phosphatidylcholine phospholipase C activity"/>
    <property type="evidence" value="ECO:0007669"/>
    <property type="project" value="UniProtKB-EC"/>
</dbReference>
<keyword evidence="5" id="KW-0378">Hydrolase</keyword>